<dbReference type="SMART" id="SM00942">
    <property type="entry name" value="PriCT_1"/>
    <property type="match status" value="1"/>
</dbReference>
<evidence type="ECO:0000259" key="1">
    <source>
        <dbReference type="SMART" id="SM00942"/>
    </source>
</evidence>
<keyword evidence="4" id="KW-1185">Reference proteome</keyword>
<accession>A0A917NJS5</accession>
<dbReference type="InterPro" id="IPR015330">
    <property type="entry name" value="DNA_primase/pol_bifunc_N"/>
</dbReference>
<dbReference type="SUPFAM" id="SSF56747">
    <property type="entry name" value="Prim-pol domain"/>
    <property type="match status" value="1"/>
</dbReference>
<dbReference type="Pfam" id="PF08708">
    <property type="entry name" value="PriCT_1"/>
    <property type="match status" value="1"/>
</dbReference>
<dbReference type="RefSeq" id="WP_188881581.1">
    <property type="nucleotide sequence ID" value="NZ_BMOY01000012.1"/>
</dbReference>
<dbReference type="Gene3D" id="3.30.720.160">
    <property type="entry name" value="Bifunctional DNA primase/polymerase, N-terminal"/>
    <property type="match status" value="1"/>
</dbReference>
<dbReference type="AlphaFoldDB" id="A0A917NJS5"/>
<dbReference type="Proteomes" id="UP000637695">
    <property type="component" value="Unassembled WGS sequence"/>
</dbReference>
<reference evidence="3" key="2">
    <citation type="submission" date="2020-09" db="EMBL/GenBank/DDBJ databases">
        <authorList>
            <person name="Sun Q."/>
            <person name="Ohkuma M."/>
        </authorList>
    </citation>
    <scope>NUCLEOTIDE SEQUENCE</scope>
    <source>
        <strain evidence="3">JCM 18487</strain>
    </source>
</reference>
<sequence length="256" mass="28575">MKHDTTFLPAVQYAQRGLSVIPVEPRGKRPLLQWRPFQTHAPTPEQVERWARQWPECNWAIVTGAVSGVVVLDLDSPEAVHEAKRRGLPRAPVVFTGKGYHLYFAHPGYNVANTVRVLPGADIRADGGYVVVPPSVHPSGHVYAWIRGRSILDLNPPPMPEWLHALLSAPVSALHTPQHDTMTDLERIALGVDEGERNQAAARLAGYLLKYLPHPRVAVALMEAWNLTNRPPLPWQELQRTINSIARREARKEASA</sequence>
<evidence type="ECO:0000313" key="4">
    <source>
        <dbReference type="Proteomes" id="UP000637695"/>
    </source>
</evidence>
<dbReference type="Pfam" id="PF09250">
    <property type="entry name" value="Prim-Pol"/>
    <property type="match status" value="1"/>
</dbReference>
<organism evidence="3 4">
    <name type="scientific">Alicyclobacillus cellulosilyticus</name>
    <dbReference type="NCBI Taxonomy" id="1003997"/>
    <lineage>
        <taxon>Bacteria</taxon>
        <taxon>Bacillati</taxon>
        <taxon>Bacillota</taxon>
        <taxon>Bacilli</taxon>
        <taxon>Bacillales</taxon>
        <taxon>Alicyclobacillaceae</taxon>
        <taxon>Alicyclobacillus</taxon>
    </lineage>
</organism>
<dbReference type="SMART" id="SM00943">
    <property type="entry name" value="Prim-Pol"/>
    <property type="match status" value="1"/>
</dbReference>
<evidence type="ECO:0000313" key="3">
    <source>
        <dbReference type="EMBL" id="GGJ03049.1"/>
    </source>
</evidence>
<comment type="caution">
    <text evidence="3">The sequence shown here is derived from an EMBL/GenBank/DDBJ whole genome shotgun (WGS) entry which is preliminary data.</text>
</comment>
<reference evidence="3" key="1">
    <citation type="journal article" date="2014" name="Int. J. Syst. Evol. Microbiol.">
        <title>Complete genome sequence of Corynebacterium casei LMG S-19264T (=DSM 44701T), isolated from a smear-ripened cheese.</title>
        <authorList>
            <consortium name="US DOE Joint Genome Institute (JGI-PGF)"/>
            <person name="Walter F."/>
            <person name="Albersmeier A."/>
            <person name="Kalinowski J."/>
            <person name="Ruckert C."/>
        </authorList>
    </citation>
    <scope>NUCLEOTIDE SEQUENCE</scope>
    <source>
        <strain evidence="3">JCM 18487</strain>
    </source>
</reference>
<feature type="domain" description="DNA primase/polymerase bifunctional N-terminal" evidence="2">
    <location>
        <begin position="10"/>
        <end position="163"/>
    </location>
</feature>
<proteinExistence type="predicted"/>
<dbReference type="InterPro" id="IPR014820">
    <property type="entry name" value="PriCT_1"/>
</dbReference>
<evidence type="ECO:0008006" key="5">
    <source>
        <dbReference type="Google" id="ProtNLM"/>
    </source>
</evidence>
<evidence type="ECO:0000259" key="2">
    <source>
        <dbReference type="SMART" id="SM00943"/>
    </source>
</evidence>
<dbReference type="CDD" id="cd04859">
    <property type="entry name" value="Prim_Pol"/>
    <property type="match status" value="1"/>
</dbReference>
<protein>
    <recommendedName>
        <fullName evidence="5">Bifunctional DNA primase/polymerase-like protein</fullName>
    </recommendedName>
</protein>
<gene>
    <name evidence="3" type="ORF">GCM10010885_10420</name>
</gene>
<dbReference type="EMBL" id="BMOY01000012">
    <property type="protein sequence ID" value="GGJ03049.1"/>
    <property type="molecule type" value="Genomic_DNA"/>
</dbReference>
<name>A0A917NJS5_9BACL</name>
<feature type="domain" description="Primase C-terminal 1" evidence="1">
    <location>
        <begin position="187"/>
        <end position="251"/>
    </location>
</feature>